<feature type="region of interest" description="Disordered" evidence="1">
    <location>
        <begin position="1"/>
        <end position="104"/>
    </location>
</feature>
<feature type="compositionally biased region" description="Basic and acidic residues" evidence="1">
    <location>
        <begin position="38"/>
        <end position="47"/>
    </location>
</feature>
<dbReference type="EMBL" id="LSRX01000997">
    <property type="protein sequence ID" value="OLP85094.1"/>
    <property type="molecule type" value="Genomic_DNA"/>
</dbReference>
<keyword evidence="3" id="KW-1185">Reference proteome</keyword>
<proteinExistence type="predicted"/>
<feature type="region of interest" description="Disordered" evidence="1">
    <location>
        <begin position="119"/>
        <end position="138"/>
    </location>
</feature>
<evidence type="ECO:0000313" key="2">
    <source>
        <dbReference type="EMBL" id="OLP85094.1"/>
    </source>
</evidence>
<gene>
    <name evidence="2" type="ORF">AK812_SmicGene33979</name>
</gene>
<feature type="compositionally biased region" description="Low complexity" evidence="1">
    <location>
        <begin position="8"/>
        <end position="19"/>
    </location>
</feature>
<feature type="compositionally biased region" description="Polar residues" evidence="1">
    <location>
        <begin position="83"/>
        <end position="99"/>
    </location>
</feature>
<sequence length="341" mass="36695">MGRGGRQSGQQGSQPWRSGDNGYRIWPGAYSPSQQAAWDKRPWRGDNQRAGPSFPSYASVSLPADRGTTSRDSAARAEDRLARSSTTPAIQTALNSQSRRSTRMKEAFRKERARFAKDRERLEKEIQDEEEAQDAARQGLRDAFYGAQRGEAAGDVPMLEGPDADQVFEAWAQEDEGAANAMLRRALAPAMTTPTRPTVAAPRSPPAGLTPVNESTALPAPAMNVVPVPVPDSGAPASAGIHSEEGYGKSPTLQDRVLRLIVLAAPGRSTPLARRSHMLPTLLVLFHAMERCQVQADSLEEVYGAEPTVRSGSSEANVHVQAPPQAEAALTPQEELAPMVA</sequence>
<name>A0A1Q9CQ89_SYMMI</name>
<reference evidence="2 3" key="1">
    <citation type="submission" date="2016-02" db="EMBL/GenBank/DDBJ databases">
        <title>Genome analysis of coral dinoflagellate symbionts highlights evolutionary adaptations to a symbiotic lifestyle.</title>
        <authorList>
            <person name="Aranda M."/>
            <person name="Li Y."/>
            <person name="Liew Y.J."/>
            <person name="Baumgarten S."/>
            <person name="Simakov O."/>
            <person name="Wilson M."/>
            <person name="Piel J."/>
            <person name="Ashoor H."/>
            <person name="Bougouffa S."/>
            <person name="Bajic V.B."/>
            <person name="Ryu T."/>
            <person name="Ravasi T."/>
            <person name="Bayer T."/>
            <person name="Micklem G."/>
            <person name="Kim H."/>
            <person name="Bhak J."/>
            <person name="Lajeunesse T.C."/>
            <person name="Voolstra C.R."/>
        </authorList>
    </citation>
    <scope>NUCLEOTIDE SEQUENCE [LARGE SCALE GENOMIC DNA]</scope>
    <source>
        <strain evidence="2 3">CCMP2467</strain>
    </source>
</reference>
<feature type="compositionally biased region" description="Basic and acidic residues" evidence="1">
    <location>
        <begin position="73"/>
        <end position="82"/>
    </location>
</feature>
<dbReference type="OrthoDB" id="426608at2759"/>
<accession>A0A1Q9CQ89</accession>
<dbReference type="AlphaFoldDB" id="A0A1Q9CQ89"/>
<comment type="caution">
    <text evidence="2">The sequence shown here is derived from an EMBL/GenBank/DDBJ whole genome shotgun (WGS) entry which is preliminary data.</text>
</comment>
<dbReference type="Proteomes" id="UP000186817">
    <property type="component" value="Unassembled WGS sequence"/>
</dbReference>
<organism evidence="2 3">
    <name type="scientific">Symbiodinium microadriaticum</name>
    <name type="common">Dinoflagellate</name>
    <name type="synonym">Zooxanthella microadriatica</name>
    <dbReference type="NCBI Taxonomy" id="2951"/>
    <lineage>
        <taxon>Eukaryota</taxon>
        <taxon>Sar</taxon>
        <taxon>Alveolata</taxon>
        <taxon>Dinophyceae</taxon>
        <taxon>Suessiales</taxon>
        <taxon>Symbiodiniaceae</taxon>
        <taxon>Symbiodinium</taxon>
    </lineage>
</organism>
<evidence type="ECO:0000256" key="1">
    <source>
        <dbReference type="SAM" id="MobiDB-lite"/>
    </source>
</evidence>
<protein>
    <submittedName>
        <fullName evidence="2">Uncharacterized protein</fullName>
    </submittedName>
</protein>
<evidence type="ECO:0000313" key="3">
    <source>
        <dbReference type="Proteomes" id="UP000186817"/>
    </source>
</evidence>